<comment type="similarity">
    <text evidence="6">Belongs to the glycosyl hydrolase 24 family.</text>
</comment>
<dbReference type="Gene3D" id="1.10.530.40">
    <property type="match status" value="1"/>
</dbReference>
<reference evidence="8 9" key="1">
    <citation type="submission" date="2017-07" db="EMBL/GenBank/DDBJ databases">
        <title>Raoultella ornithinolytica strain HH3 draft genome.</title>
        <authorList>
            <person name="Duceppe M.-O."/>
            <person name="Huang H."/>
            <person name="Phipps-Todd B."/>
        </authorList>
    </citation>
    <scope>NUCLEOTIDE SEQUENCE [LARGE SCALE GENOMIC DNA]</scope>
    <source>
        <strain evidence="8 9">HH3</strain>
    </source>
</reference>
<dbReference type="GO" id="GO:0031640">
    <property type="term" value="P:killing of cells of another organism"/>
    <property type="evidence" value="ECO:0007669"/>
    <property type="project" value="UniProtKB-KW"/>
</dbReference>
<keyword evidence="3 6" id="KW-0081">Bacteriolytic enzyme</keyword>
<evidence type="ECO:0000313" key="9">
    <source>
        <dbReference type="Proteomes" id="UP000229713"/>
    </source>
</evidence>
<keyword evidence="2 6" id="KW-0929">Antimicrobial</keyword>
<evidence type="ECO:0000256" key="7">
    <source>
        <dbReference type="SAM" id="SignalP"/>
    </source>
</evidence>
<comment type="catalytic activity">
    <reaction evidence="1 6">
        <text>Hydrolysis of (1-&gt;4)-beta-linkages between N-acetylmuramic acid and N-acetyl-D-glucosamine residues in a peptidoglycan and between N-acetyl-D-glucosamine residues in chitodextrins.</text>
        <dbReference type="EC" id="3.2.1.17"/>
    </reaction>
</comment>
<dbReference type="GO" id="GO:0003796">
    <property type="term" value="F:lysozyme activity"/>
    <property type="evidence" value="ECO:0007669"/>
    <property type="project" value="UniProtKB-EC"/>
</dbReference>
<evidence type="ECO:0000313" key="8">
    <source>
        <dbReference type="EMBL" id="PIK84413.1"/>
    </source>
</evidence>
<dbReference type="PANTHER" id="PTHR38107">
    <property type="match status" value="1"/>
</dbReference>
<evidence type="ECO:0000256" key="2">
    <source>
        <dbReference type="ARBA" id="ARBA00022529"/>
    </source>
</evidence>
<dbReference type="InterPro" id="IPR002196">
    <property type="entry name" value="Glyco_hydro_24"/>
</dbReference>
<accession>A0A855EZW1</accession>
<evidence type="ECO:0000256" key="3">
    <source>
        <dbReference type="ARBA" id="ARBA00022638"/>
    </source>
</evidence>
<dbReference type="CDD" id="cd16901">
    <property type="entry name" value="lyz_P1"/>
    <property type="match status" value="1"/>
</dbReference>
<dbReference type="InterPro" id="IPR034690">
    <property type="entry name" value="Endolysin_T4_type"/>
</dbReference>
<evidence type="ECO:0000256" key="1">
    <source>
        <dbReference type="ARBA" id="ARBA00000632"/>
    </source>
</evidence>
<keyword evidence="7" id="KW-0732">Signal</keyword>
<dbReference type="GO" id="GO:0009253">
    <property type="term" value="P:peptidoglycan catabolic process"/>
    <property type="evidence" value="ECO:0007669"/>
    <property type="project" value="InterPro"/>
</dbReference>
<dbReference type="GO" id="GO:0016998">
    <property type="term" value="P:cell wall macromolecule catabolic process"/>
    <property type="evidence" value="ECO:0007669"/>
    <property type="project" value="InterPro"/>
</dbReference>
<keyword evidence="4 6" id="KW-0378">Hydrolase</keyword>
<dbReference type="SUPFAM" id="SSF53955">
    <property type="entry name" value="Lysozyme-like"/>
    <property type="match status" value="1"/>
</dbReference>
<comment type="caution">
    <text evidence="8">The sequence shown here is derived from an EMBL/GenBank/DDBJ whole genome shotgun (WGS) entry which is preliminary data.</text>
</comment>
<dbReference type="InterPro" id="IPR023346">
    <property type="entry name" value="Lysozyme-like_dom_sf"/>
</dbReference>
<evidence type="ECO:0000256" key="5">
    <source>
        <dbReference type="ARBA" id="ARBA00023295"/>
    </source>
</evidence>
<dbReference type="GO" id="GO:0042742">
    <property type="term" value="P:defense response to bacterium"/>
    <property type="evidence" value="ECO:0007669"/>
    <property type="project" value="UniProtKB-KW"/>
</dbReference>
<dbReference type="RefSeq" id="WP_099843249.1">
    <property type="nucleotide sequence ID" value="NZ_JBOETU010000001.1"/>
</dbReference>
<organism evidence="8 9">
    <name type="scientific">Raoultella ornithinolytica</name>
    <name type="common">Klebsiella ornithinolytica</name>
    <dbReference type="NCBI Taxonomy" id="54291"/>
    <lineage>
        <taxon>Bacteria</taxon>
        <taxon>Pseudomonadati</taxon>
        <taxon>Pseudomonadota</taxon>
        <taxon>Gammaproteobacteria</taxon>
        <taxon>Enterobacterales</taxon>
        <taxon>Enterobacteriaceae</taxon>
        <taxon>Klebsiella/Raoultella group</taxon>
        <taxon>Raoultella</taxon>
    </lineage>
</organism>
<dbReference type="AlphaFoldDB" id="A0A855EZW1"/>
<dbReference type="Proteomes" id="UP000229713">
    <property type="component" value="Unassembled WGS sequence"/>
</dbReference>
<dbReference type="EMBL" id="NKYI01000017">
    <property type="protein sequence ID" value="PIK84413.1"/>
    <property type="molecule type" value="Genomic_DNA"/>
</dbReference>
<feature type="chain" id="PRO_5032347426" description="Lysozyme" evidence="7">
    <location>
        <begin position="28"/>
        <end position="181"/>
    </location>
</feature>
<proteinExistence type="inferred from homology"/>
<dbReference type="EC" id="3.2.1.17" evidence="6"/>
<dbReference type="Pfam" id="PF00959">
    <property type="entry name" value="Phage_lysozyme"/>
    <property type="match status" value="1"/>
</dbReference>
<feature type="signal peptide" evidence="7">
    <location>
        <begin position="1"/>
        <end position="27"/>
    </location>
</feature>
<dbReference type="HAMAP" id="MF_04110">
    <property type="entry name" value="ENDOLYSIN_T4"/>
    <property type="match status" value="1"/>
</dbReference>
<keyword evidence="5 6" id="KW-0326">Glycosidase</keyword>
<gene>
    <name evidence="8" type="ORF">CFY86_10240</name>
</gene>
<evidence type="ECO:0000256" key="4">
    <source>
        <dbReference type="ARBA" id="ARBA00022801"/>
    </source>
</evidence>
<protein>
    <recommendedName>
        <fullName evidence="6">Lysozyme</fullName>
        <ecNumber evidence="6">3.2.1.17</ecNumber>
    </recommendedName>
</protein>
<name>A0A855EZW1_RAOOR</name>
<sequence>MKSIIKKCSIAVIVALGVSLAPGSVRTSPEGQQKIAAWEDCRSTPYYCTAGVLTIGIGSTGGVENREYTSQEIARRWINDLQRAENCINNNFHGADMPQFTFEAMTDAALNLGCSGLMWFTDKNGRKQRTTIWKHAQARQWPLMCGRLNDFVNVGGKRSPGLVNRRTDFTAWCLLGAGALP</sequence>
<dbReference type="PANTHER" id="PTHR38107:SF4">
    <property type="entry name" value="LYSOZYME"/>
    <property type="match status" value="1"/>
</dbReference>
<dbReference type="InterPro" id="IPR023347">
    <property type="entry name" value="Lysozyme_dom_sf"/>
</dbReference>
<evidence type="ECO:0000256" key="6">
    <source>
        <dbReference type="RuleBase" id="RU003788"/>
    </source>
</evidence>
<dbReference type="InterPro" id="IPR051018">
    <property type="entry name" value="Bacteriophage_GH24"/>
</dbReference>